<dbReference type="SUPFAM" id="SSF53474">
    <property type="entry name" value="alpha/beta-Hydrolases"/>
    <property type="match status" value="1"/>
</dbReference>
<dbReference type="Pfam" id="PF12697">
    <property type="entry name" value="Abhydrolase_6"/>
    <property type="match status" value="1"/>
</dbReference>
<comment type="caution">
    <text evidence="2">The sequence shown here is derived from an EMBL/GenBank/DDBJ whole genome shotgun (WGS) entry which is preliminary data.</text>
</comment>
<dbReference type="PANTHER" id="PTHR43798:SF33">
    <property type="entry name" value="HYDROLASE, PUTATIVE (AFU_ORTHOLOGUE AFUA_2G14860)-RELATED"/>
    <property type="match status" value="1"/>
</dbReference>
<dbReference type="InterPro" id="IPR000073">
    <property type="entry name" value="AB_hydrolase_1"/>
</dbReference>
<gene>
    <name evidence="2" type="ORF">ACFPT7_03830</name>
</gene>
<dbReference type="PRINTS" id="PR00111">
    <property type="entry name" value="ABHYDROLASE"/>
</dbReference>
<evidence type="ECO:0000313" key="3">
    <source>
        <dbReference type="Proteomes" id="UP001596091"/>
    </source>
</evidence>
<dbReference type="InterPro" id="IPR050266">
    <property type="entry name" value="AB_hydrolase_sf"/>
</dbReference>
<keyword evidence="3" id="KW-1185">Reference proteome</keyword>
<evidence type="ECO:0000259" key="1">
    <source>
        <dbReference type="Pfam" id="PF12697"/>
    </source>
</evidence>
<dbReference type="EMBL" id="JBHSPH010000001">
    <property type="protein sequence ID" value="MFC5861409.1"/>
    <property type="molecule type" value="Genomic_DNA"/>
</dbReference>
<dbReference type="GO" id="GO:0016787">
    <property type="term" value="F:hydrolase activity"/>
    <property type="evidence" value="ECO:0007669"/>
    <property type="project" value="UniProtKB-KW"/>
</dbReference>
<keyword evidence="2" id="KW-0378">Hydrolase</keyword>
<dbReference type="Proteomes" id="UP001596091">
    <property type="component" value="Unassembled WGS sequence"/>
</dbReference>
<organism evidence="2 3">
    <name type="scientific">Acidicapsa dinghuensis</name>
    <dbReference type="NCBI Taxonomy" id="2218256"/>
    <lineage>
        <taxon>Bacteria</taxon>
        <taxon>Pseudomonadati</taxon>
        <taxon>Acidobacteriota</taxon>
        <taxon>Terriglobia</taxon>
        <taxon>Terriglobales</taxon>
        <taxon>Acidobacteriaceae</taxon>
        <taxon>Acidicapsa</taxon>
    </lineage>
</organism>
<evidence type="ECO:0000313" key="2">
    <source>
        <dbReference type="EMBL" id="MFC5861409.1"/>
    </source>
</evidence>
<dbReference type="Gene3D" id="3.40.50.1820">
    <property type="entry name" value="alpha/beta hydrolase"/>
    <property type="match status" value="1"/>
</dbReference>
<protein>
    <submittedName>
        <fullName evidence="2">Alpha/beta fold hydrolase</fullName>
    </submittedName>
</protein>
<feature type="domain" description="AB hydrolase-1" evidence="1">
    <location>
        <begin position="12"/>
        <end position="248"/>
    </location>
</feature>
<dbReference type="PANTHER" id="PTHR43798">
    <property type="entry name" value="MONOACYLGLYCEROL LIPASE"/>
    <property type="match status" value="1"/>
</dbReference>
<dbReference type="PRINTS" id="PR00412">
    <property type="entry name" value="EPOXHYDRLASE"/>
</dbReference>
<accession>A0ABW1EAP4</accession>
<dbReference type="RefSeq" id="WP_263333749.1">
    <property type="nucleotide sequence ID" value="NZ_JAGSYH010000002.1"/>
</dbReference>
<dbReference type="InterPro" id="IPR029058">
    <property type="entry name" value="AB_hydrolase_fold"/>
</dbReference>
<reference evidence="3" key="1">
    <citation type="journal article" date="2019" name="Int. J. Syst. Evol. Microbiol.">
        <title>The Global Catalogue of Microorganisms (GCM) 10K type strain sequencing project: providing services to taxonomists for standard genome sequencing and annotation.</title>
        <authorList>
            <consortium name="The Broad Institute Genomics Platform"/>
            <consortium name="The Broad Institute Genome Sequencing Center for Infectious Disease"/>
            <person name="Wu L."/>
            <person name="Ma J."/>
        </authorList>
    </citation>
    <scope>NUCLEOTIDE SEQUENCE [LARGE SCALE GENOMIC DNA]</scope>
    <source>
        <strain evidence="3">JCM 4087</strain>
    </source>
</reference>
<dbReference type="InterPro" id="IPR000639">
    <property type="entry name" value="Epox_hydrolase-like"/>
</dbReference>
<sequence length="269" mass="30396">MRFSSHGCGEAVLLIHGMPTNGHLWDDVVRLLSRSYQCFAVDLPGKHGTPFVPYGPSYFKEVADQIEQVRIRSRVECWHVVGHDGGAAIAVQYAHYYPQRVRCLSLLSPAVFSDLRPPFPLSLLRIPILGEILAPLVHILFWQIIMRRAMPNACTAAQRESFQSEFVGLSAPWQFMQLVRWGKPEMVFKDFPQILRNLTCPTLLIHGSRDVLPASFARRASEMIPHSKLAMFDSGHFIPLEQSDKVAATLDELFRLRAARNDVATLVHV</sequence>
<name>A0ABW1EAP4_9BACT</name>
<proteinExistence type="predicted"/>